<gene>
    <name evidence="1" type="ORF">ABXS70_24970</name>
</gene>
<organism evidence="1">
    <name type="scientific">Paenibacillus sp. AN1007</name>
    <dbReference type="NCBI Taxonomy" id="3151385"/>
    <lineage>
        <taxon>Bacteria</taxon>
        <taxon>Bacillati</taxon>
        <taxon>Bacillota</taxon>
        <taxon>Bacilli</taxon>
        <taxon>Bacillales</taxon>
        <taxon>Paenibacillaceae</taxon>
        <taxon>Paenibacillus</taxon>
    </lineage>
</organism>
<protein>
    <recommendedName>
        <fullName evidence="2">CopG family transcriptional regulator</fullName>
    </recommendedName>
</protein>
<dbReference type="EMBL" id="CP159992">
    <property type="protein sequence ID" value="XCP94349.1"/>
    <property type="molecule type" value="Genomic_DNA"/>
</dbReference>
<proteinExistence type="predicted"/>
<dbReference type="InterPro" id="IPR010985">
    <property type="entry name" value="Ribbon_hlx_hlx"/>
</dbReference>
<dbReference type="GO" id="GO:0006355">
    <property type="term" value="P:regulation of DNA-templated transcription"/>
    <property type="evidence" value="ECO:0007669"/>
    <property type="project" value="InterPro"/>
</dbReference>
<dbReference type="SUPFAM" id="SSF47598">
    <property type="entry name" value="Ribbon-helix-helix"/>
    <property type="match status" value="1"/>
</dbReference>
<sequence length="68" mass="7651">MEMEMEKKDKPTRLTVYLPENARTDLLRISKETGLSQSQLVVLATHSLIANHKEIGNAIFSDLLGLKL</sequence>
<accession>A0AAU8N933</accession>
<name>A0AAU8N933_9BACL</name>
<dbReference type="RefSeq" id="WP_366291712.1">
    <property type="nucleotide sequence ID" value="NZ_CP159992.1"/>
</dbReference>
<dbReference type="Gene3D" id="1.10.1220.10">
    <property type="entry name" value="Met repressor-like"/>
    <property type="match status" value="1"/>
</dbReference>
<dbReference type="InterPro" id="IPR013321">
    <property type="entry name" value="Arc_rbn_hlx_hlx"/>
</dbReference>
<reference evidence="1" key="1">
    <citation type="submission" date="2024-05" db="EMBL/GenBank/DDBJ databases">
        <title>Draft genome assemblies of 36 bacteria isolated from hibernating arctic ground squirrels.</title>
        <authorList>
            <person name="McKee H."/>
            <person name="Mullen L."/>
            <person name="Drown D.M."/>
            <person name="Duddleston K.N."/>
        </authorList>
    </citation>
    <scope>NUCLEOTIDE SEQUENCE</scope>
    <source>
        <strain evidence="1">AN1007</strain>
    </source>
</reference>
<dbReference type="AlphaFoldDB" id="A0AAU8N933"/>
<evidence type="ECO:0000313" key="1">
    <source>
        <dbReference type="EMBL" id="XCP94349.1"/>
    </source>
</evidence>
<evidence type="ECO:0008006" key="2">
    <source>
        <dbReference type="Google" id="ProtNLM"/>
    </source>
</evidence>